<feature type="transmembrane region" description="Helical" evidence="6">
    <location>
        <begin position="297"/>
        <end position="317"/>
    </location>
</feature>
<organism evidence="7 8">
    <name type="scientific">Psychrobacter pasteurii</name>
    <dbReference type="NCBI Taxonomy" id="1945520"/>
    <lineage>
        <taxon>Bacteria</taxon>
        <taxon>Pseudomonadati</taxon>
        <taxon>Pseudomonadota</taxon>
        <taxon>Gammaproteobacteria</taxon>
        <taxon>Moraxellales</taxon>
        <taxon>Moraxellaceae</taxon>
        <taxon>Psychrobacter</taxon>
    </lineage>
</organism>
<evidence type="ECO:0000313" key="7">
    <source>
        <dbReference type="EMBL" id="SJM38473.1"/>
    </source>
</evidence>
<evidence type="ECO:0000256" key="3">
    <source>
        <dbReference type="ARBA" id="ARBA00022692"/>
    </source>
</evidence>
<dbReference type="AlphaFoldDB" id="A0A1R4EJ32"/>
<dbReference type="InterPro" id="IPR002797">
    <property type="entry name" value="Polysacc_synth"/>
</dbReference>
<feature type="transmembrane region" description="Helical" evidence="6">
    <location>
        <begin position="21"/>
        <end position="39"/>
    </location>
</feature>
<dbReference type="PANTHER" id="PTHR30250">
    <property type="entry name" value="PST FAMILY PREDICTED COLANIC ACID TRANSPORTER"/>
    <property type="match status" value="1"/>
</dbReference>
<dbReference type="STRING" id="1945520.A1019T_02466"/>
<reference evidence="8" key="1">
    <citation type="submission" date="2017-02" db="EMBL/GenBank/DDBJ databases">
        <authorList>
            <person name="Mornico D."/>
        </authorList>
    </citation>
    <scope>NUCLEOTIDE SEQUENCE [LARGE SCALE GENOMIC DNA]</scope>
</reference>
<feature type="transmembrane region" description="Helical" evidence="6">
    <location>
        <begin position="51"/>
        <end position="72"/>
    </location>
</feature>
<feature type="transmembrane region" description="Helical" evidence="6">
    <location>
        <begin position="154"/>
        <end position="175"/>
    </location>
</feature>
<evidence type="ECO:0000256" key="5">
    <source>
        <dbReference type="ARBA" id="ARBA00023136"/>
    </source>
</evidence>
<gene>
    <name evidence="7" type="primary">rfbX</name>
    <name evidence="7" type="ORF">A1019T_02466</name>
</gene>
<feature type="transmembrane region" description="Helical" evidence="6">
    <location>
        <begin position="102"/>
        <end position="122"/>
    </location>
</feature>
<keyword evidence="3 6" id="KW-0812">Transmembrane</keyword>
<accession>A0A1R4EJ32</accession>
<evidence type="ECO:0000256" key="1">
    <source>
        <dbReference type="ARBA" id="ARBA00004651"/>
    </source>
</evidence>
<dbReference type="OrthoDB" id="103403at2"/>
<keyword evidence="4 6" id="KW-1133">Transmembrane helix</keyword>
<feature type="transmembrane region" description="Helical" evidence="6">
    <location>
        <begin position="225"/>
        <end position="252"/>
    </location>
</feature>
<dbReference type="Proteomes" id="UP000188169">
    <property type="component" value="Unassembled WGS sequence"/>
</dbReference>
<evidence type="ECO:0000256" key="4">
    <source>
        <dbReference type="ARBA" id="ARBA00022989"/>
    </source>
</evidence>
<dbReference type="Pfam" id="PF01943">
    <property type="entry name" value="Polysacc_synt"/>
    <property type="match status" value="1"/>
</dbReference>
<dbReference type="PANTHER" id="PTHR30250:SF11">
    <property type="entry name" value="O-ANTIGEN TRANSPORTER-RELATED"/>
    <property type="match status" value="1"/>
</dbReference>
<feature type="transmembrane region" description="Helical" evidence="6">
    <location>
        <begin position="360"/>
        <end position="380"/>
    </location>
</feature>
<comment type="subcellular location">
    <subcellularLocation>
        <location evidence="1">Cell membrane</location>
        <topology evidence="1">Multi-pass membrane protein</topology>
    </subcellularLocation>
</comment>
<evidence type="ECO:0000256" key="6">
    <source>
        <dbReference type="SAM" id="Phobius"/>
    </source>
</evidence>
<name>A0A1R4EJ32_9GAMM</name>
<feature type="transmembrane region" description="Helical" evidence="6">
    <location>
        <begin position="264"/>
        <end position="285"/>
    </location>
</feature>
<feature type="transmembrane region" description="Helical" evidence="6">
    <location>
        <begin position="329"/>
        <end position="348"/>
    </location>
</feature>
<keyword evidence="5 6" id="KW-0472">Membrane</keyword>
<dbReference type="InterPro" id="IPR050833">
    <property type="entry name" value="Poly_Biosynth_Transport"/>
</dbReference>
<feature type="transmembrane region" description="Helical" evidence="6">
    <location>
        <begin position="392"/>
        <end position="410"/>
    </location>
</feature>
<proteinExistence type="predicted"/>
<keyword evidence="8" id="KW-1185">Reference proteome</keyword>
<dbReference type="EMBL" id="FUGD01000180">
    <property type="protein sequence ID" value="SJM38473.1"/>
    <property type="molecule type" value="Genomic_DNA"/>
</dbReference>
<keyword evidence="2" id="KW-1003">Cell membrane</keyword>
<protein>
    <submittedName>
        <fullName evidence="7">Putative O-antigen transporter</fullName>
    </submittedName>
</protein>
<feature type="transmembrane region" description="Helical" evidence="6">
    <location>
        <begin position="128"/>
        <end position="147"/>
    </location>
</feature>
<feature type="transmembrane region" description="Helical" evidence="6">
    <location>
        <begin position="181"/>
        <end position="204"/>
    </location>
</feature>
<sequence>MSKRISSLLKNEDINRLVKNFFSLSVLKVVNLILPFVTLPYLIKTLGLEKYGAIVLGLSLIAYFQAITDYGFNLSATREVTKHRESRRQLSFIYSKTQTSKLYLLLLSLIIIVPLILIVPQFREDSLVYLLICLMLIGQSLFPEWFFRGVEQMGYITVLDVLIKGGFTIGVFALIKSPDDYWLYPALFGSSYLFVALLSHVLVMHKFKLNFYIVRPSKVIKNLKLGFPLFINQFMPNFYNNTTTFLIGMLLGKQQAGLFGAIRQITNLLNVLNSVVSIVVFPYLVRRQDKFGVFSRLYLAGFIIISSSLALIHKTIFQWIGINNTDSTITFLILVAGINFIVAYSIYSTNYLIARGYDKIVMKVTFVASLTGLLTSYPLISTFGIVGGAANIAFAQLLMGGSAFLMYIFINNKTSITNSTGATKRKRHLKKF</sequence>
<dbReference type="GO" id="GO:0005886">
    <property type="term" value="C:plasma membrane"/>
    <property type="evidence" value="ECO:0007669"/>
    <property type="project" value="UniProtKB-SubCell"/>
</dbReference>
<evidence type="ECO:0000313" key="8">
    <source>
        <dbReference type="Proteomes" id="UP000188169"/>
    </source>
</evidence>
<dbReference type="RefSeq" id="WP_077449814.1">
    <property type="nucleotide sequence ID" value="NZ_FUGD01000180.1"/>
</dbReference>
<evidence type="ECO:0000256" key="2">
    <source>
        <dbReference type="ARBA" id="ARBA00022475"/>
    </source>
</evidence>